<dbReference type="EMBL" id="JSVC01000010">
    <property type="protein sequence ID" value="KIC94730.1"/>
    <property type="molecule type" value="Genomic_DNA"/>
</dbReference>
<accession>A0A0C1IKL9</accession>
<evidence type="ECO:0000256" key="1">
    <source>
        <dbReference type="SAM" id="SignalP"/>
    </source>
</evidence>
<dbReference type="InterPro" id="IPR025665">
    <property type="entry name" value="Beta-barrel_OMP_2"/>
</dbReference>
<evidence type="ECO:0000259" key="2">
    <source>
        <dbReference type="Pfam" id="PF13568"/>
    </source>
</evidence>
<name>A0A0C1IKL9_9BACT</name>
<dbReference type="Proteomes" id="UP000031408">
    <property type="component" value="Unassembled WGS sequence"/>
</dbReference>
<dbReference type="AlphaFoldDB" id="A0A0C1IKL9"/>
<gene>
    <name evidence="3" type="ORF">OI18_09600</name>
</gene>
<comment type="caution">
    <text evidence="3">The sequence shown here is derived from an EMBL/GenBank/DDBJ whole genome shotgun (WGS) entry which is preliminary data.</text>
</comment>
<sequence>MLKNITFLAMISFAATGAMAQTDSTEKKSDTTRIGNIIIINDGTGTPSGQGSDEVYRKKSARTSNLHTDWMVFDIGFNNFNDKTDYSSEGAQNYAPGSDANWFNLRNGKSVNVNIWLLMQKLNLVNHVVNLKYGLGIELYNFHYEENIRYAKNPPGVYKDVIDYRKNKLATDYVTVPLMLNFNFTPHNPSHKSFGISAGVSAGYLYSSRNKYISDETDKEKTKGNLGLNDFKLSYIAEIQLGPIQFYGSYASKTMYKNGLDHTPYSFGLRFNHWQ</sequence>
<evidence type="ECO:0000313" key="4">
    <source>
        <dbReference type="Proteomes" id="UP000031408"/>
    </source>
</evidence>
<dbReference type="STRING" id="1349421.OI18_09600"/>
<evidence type="ECO:0000313" key="3">
    <source>
        <dbReference type="EMBL" id="KIC94730.1"/>
    </source>
</evidence>
<dbReference type="Pfam" id="PF13568">
    <property type="entry name" value="OMP_b-brl_2"/>
    <property type="match status" value="1"/>
</dbReference>
<dbReference type="OrthoDB" id="666719at2"/>
<keyword evidence="4" id="KW-1185">Reference proteome</keyword>
<feature type="chain" id="PRO_5002133550" description="Outer membrane protein beta-barrel domain-containing protein" evidence="1">
    <location>
        <begin position="21"/>
        <end position="275"/>
    </location>
</feature>
<reference evidence="3 4" key="1">
    <citation type="submission" date="2014-11" db="EMBL/GenBank/DDBJ databases">
        <title>Genome sequence of Flavihumibacter solisilvae 3-3.</title>
        <authorList>
            <person name="Zhou G."/>
            <person name="Li M."/>
            <person name="Wang G."/>
        </authorList>
    </citation>
    <scope>NUCLEOTIDE SEQUENCE [LARGE SCALE GENOMIC DNA]</scope>
    <source>
        <strain evidence="3 4">3-3</strain>
    </source>
</reference>
<proteinExistence type="predicted"/>
<feature type="domain" description="Outer membrane protein beta-barrel" evidence="2">
    <location>
        <begin position="105"/>
        <end position="242"/>
    </location>
</feature>
<dbReference type="RefSeq" id="WP_039139394.1">
    <property type="nucleotide sequence ID" value="NZ_JSVC01000010.1"/>
</dbReference>
<organism evidence="3 4">
    <name type="scientific">Flavihumibacter solisilvae</name>
    <dbReference type="NCBI Taxonomy" id="1349421"/>
    <lineage>
        <taxon>Bacteria</taxon>
        <taxon>Pseudomonadati</taxon>
        <taxon>Bacteroidota</taxon>
        <taxon>Chitinophagia</taxon>
        <taxon>Chitinophagales</taxon>
        <taxon>Chitinophagaceae</taxon>
        <taxon>Flavihumibacter</taxon>
    </lineage>
</organism>
<protein>
    <recommendedName>
        <fullName evidence="2">Outer membrane protein beta-barrel domain-containing protein</fullName>
    </recommendedName>
</protein>
<feature type="signal peptide" evidence="1">
    <location>
        <begin position="1"/>
        <end position="20"/>
    </location>
</feature>
<keyword evidence="1" id="KW-0732">Signal</keyword>